<reference evidence="2 3" key="1">
    <citation type="journal article" date="2019" name="Nat. Med.">
        <title>A library of human gut bacterial isolates paired with longitudinal multiomics data enables mechanistic microbiome research.</title>
        <authorList>
            <person name="Poyet M."/>
            <person name="Groussin M."/>
            <person name="Gibbons S.M."/>
            <person name="Avila-Pacheco J."/>
            <person name="Jiang X."/>
            <person name="Kearney S.M."/>
            <person name="Perrotta A.R."/>
            <person name="Berdy B."/>
            <person name="Zhao S."/>
            <person name="Lieberman T.D."/>
            <person name="Swanson P.K."/>
            <person name="Smith M."/>
            <person name="Roesemann S."/>
            <person name="Alexander J.E."/>
            <person name="Rich S.A."/>
            <person name="Livny J."/>
            <person name="Vlamakis H."/>
            <person name="Clish C."/>
            <person name="Bullock K."/>
            <person name="Deik A."/>
            <person name="Scott J."/>
            <person name="Pierce K.A."/>
            <person name="Xavier R.J."/>
            <person name="Alm E.J."/>
        </authorList>
    </citation>
    <scope>NUCLEOTIDE SEQUENCE [LARGE SCALE GENOMIC DNA]</scope>
    <source>
        <strain evidence="2 3">BIOML-A10</strain>
    </source>
</reference>
<dbReference type="EMBL" id="WWTB01000003">
    <property type="protein sequence ID" value="MZJ85279.1"/>
    <property type="molecule type" value="Genomic_DNA"/>
</dbReference>
<dbReference type="Proteomes" id="UP000481598">
    <property type="component" value="Unassembled WGS sequence"/>
</dbReference>
<dbReference type="Pfam" id="PF07693">
    <property type="entry name" value="KAP_NTPase"/>
    <property type="match status" value="1"/>
</dbReference>
<sequence>METDGGQGATKVNEDDIIGVVREYIEDKENSYALMLTGEWGCGKTYFVEHALTEKLEEDESRHPVVVASAYGAKDLAELCGAIESGFISKYAIGCAAGGERGRWDSLVGFAKDTGISFLGKKIRELEKKAGVDLKMAPLNAVNLIIGPETLLVIDDVERCDMGIRELLGAVDHLVVGCRKKVLLVCNEDEWRKGLGPKGEKGTTREYESLIEKTVWRKCRFRPSVGSVVERVLGGVLGGIYPGALEDAVSAIEGSESPNLRSLSKMRPVLVGMKESGFFAEPTDPESARAVFKEAFGFAAGAAKGMRIGPPSSREDSILRGGIFESRRLKYAALDFIPRFFERCEGVDSKHVRSCLEDYLATFHPDGPAARKAIECIEGIRHATFRDADVLGMVETLVAGIVPGDGSRGLSFDVYPDVLRAVKGIAGEFADAFPEGVAPLVKAMESSIGRDPESAVRSIGKNRVEWQEIPFDSSEAHEIPALEEVDRLRELALTTLRERESESLGNVLINAPDQFATKLYLAFSKSDDWSEPILSLISLDTSLLARAMEKMPPEDIRLVHSVLFPGDHMRSCTASLEGEDRKALVAWAKRLGSEIGKVETMEYYQRIYFDAISKSLECLADI</sequence>
<feature type="domain" description="KAP NTPase" evidence="1">
    <location>
        <begin position="21"/>
        <end position="233"/>
    </location>
</feature>
<evidence type="ECO:0000313" key="3">
    <source>
        <dbReference type="Proteomes" id="UP000481598"/>
    </source>
</evidence>
<protein>
    <recommendedName>
        <fullName evidence="1">KAP NTPase domain-containing protein</fullName>
    </recommendedName>
</protein>
<dbReference type="SUPFAM" id="SSF52540">
    <property type="entry name" value="P-loop containing nucleoside triphosphate hydrolases"/>
    <property type="match status" value="1"/>
</dbReference>
<evidence type="ECO:0000313" key="2">
    <source>
        <dbReference type="EMBL" id="MZJ85279.1"/>
    </source>
</evidence>
<name>A0A6L8RHR1_9ACTN</name>
<gene>
    <name evidence="2" type="ORF">GT635_02200</name>
</gene>
<organism evidence="2 3">
    <name type="scientific">Collinsella aerofaciens</name>
    <dbReference type="NCBI Taxonomy" id="74426"/>
    <lineage>
        <taxon>Bacteria</taxon>
        <taxon>Bacillati</taxon>
        <taxon>Actinomycetota</taxon>
        <taxon>Coriobacteriia</taxon>
        <taxon>Coriobacteriales</taxon>
        <taxon>Coriobacteriaceae</taxon>
        <taxon>Collinsella</taxon>
    </lineage>
</organism>
<accession>A0A6L8RHR1</accession>
<dbReference type="AlphaFoldDB" id="A0A6L8RHR1"/>
<dbReference type="InterPro" id="IPR027417">
    <property type="entry name" value="P-loop_NTPase"/>
</dbReference>
<proteinExistence type="predicted"/>
<dbReference type="InterPro" id="IPR011646">
    <property type="entry name" value="KAP_P-loop"/>
</dbReference>
<comment type="caution">
    <text evidence="2">The sequence shown here is derived from an EMBL/GenBank/DDBJ whole genome shotgun (WGS) entry which is preliminary data.</text>
</comment>
<evidence type="ECO:0000259" key="1">
    <source>
        <dbReference type="Pfam" id="PF07693"/>
    </source>
</evidence>